<name>A0A8J8NNW6_HALGN</name>
<evidence type="ECO:0000313" key="3">
    <source>
        <dbReference type="Proteomes" id="UP000785679"/>
    </source>
</evidence>
<dbReference type="EMBL" id="RRYP01011493">
    <property type="protein sequence ID" value="TNV77694.1"/>
    <property type="molecule type" value="Genomic_DNA"/>
</dbReference>
<organism evidence="2 3">
    <name type="scientific">Halteria grandinella</name>
    <dbReference type="NCBI Taxonomy" id="5974"/>
    <lineage>
        <taxon>Eukaryota</taxon>
        <taxon>Sar</taxon>
        <taxon>Alveolata</taxon>
        <taxon>Ciliophora</taxon>
        <taxon>Intramacronucleata</taxon>
        <taxon>Spirotrichea</taxon>
        <taxon>Stichotrichia</taxon>
        <taxon>Sporadotrichida</taxon>
        <taxon>Halteriidae</taxon>
        <taxon>Halteria</taxon>
    </lineage>
</organism>
<keyword evidence="1" id="KW-1133">Transmembrane helix</keyword>
<gene>
    <name evidence="2" type="ORF">FGO68_gene14352</name>
</gene>
<dbReference type="AlphaFoldDB" id="A0A8J8NNW6"/>
<evidence type="ECO:0000313" key="2">
    <source>
        <dbReference type="EMBL" id="TNV77694.1"/>
    </source>
</evidence>
<accession>A0A8J8NNW6</accession>
<protein>
    <submittedName>
        <fullName evidence="2">Uncharacterized protein</fullName>
    </submittedName>
</protein>
<feature type="transmembrane region" description="Helical" evidence="1">
    <location>
        <begin position="177"/>
        <end position="199"/>
    </location>
</feature>
<keyword evidence="1" id="KW-0472">Membrane</keyword>
<sequence length="239" mass="27873">MKQNQNADIYQVDLTNMETFDKALANMCQTLSDTKYNANTDNPTVVLVITYIGILGVFSNTYLYFQLIMNSNEWNFSIIIQILIYIGLVVGVVAVDCIMIWIICYKSYHPYNYDDRRDCLARLYDYLDTKVQGGLDIAHVVFVMILILAIPPSIAAVVMLIICLISDLTDTRTKVTFACHIGAYFFIPLVVVLILRFFIIRDDIERRRENEKRYKQDHYYRFKLENQKQGKRDSQVQIE</sequence>
<feature type="transmembrane region" description="Helical" evidence="1">
    <location>
        <begin position="137"/>
        <end position="165"/>
    </location>
</feature>
<feature type="transmembrane region" description="Helical" evidence="1">
    <location>
        <begin position="45"/>
        <end position="65"/>
    </location>
</feature>
<proteinExistence type="predicted"/>
<feature type="transmembrane region" description="Helical" evidence="1">
    <location>
        <begin position="77"/>
        <end position="103"/>
    </location>
</feature>
<reference evidence="2" key="1">
    <citation type="submission" date="2019-06" db="EMBL/GenBank/DDBJ databases">
        <authorList>
            <person name="Zheng W."/>
        </authorList>
    </citation>
    <scope>NUCLEOTIDE SEQUENCE</scope>
    <source>
        <strain evidence="2">QDHG01</strain>
    </source>
</reference>
<keyword evidence="1" id="KW-0812">Transmembrane</keyword>
<comment type="caution">
    <text evidence="2">The sequence shown here is derived from an EMBL/GenBank/DDBJ whole genome shotgun (WGS) entry which is preliminary data.</text>
</comment>
<dbReference type="Proteomes" id="UP000785679">
    <property type="component" value="Unassembled WGS sequence"/>
</dbReference>
<evidence type="ECO:0000256" key="1">
    <source>
        <dbReference type="SAM" id="Phobius"/>
    </source>
</evidence>
<keyword evidence="3" id="KW-1185">Reference proteome</keyword>